<gene>
    <name evidence="6" type="ORF">Gasu_25930</name>
</gene>
<feature type="region of interest" description="Disordered" evidence="5">
    <location>
        <begin position="242"/>
        <end position="275"/>
    </location>
</feature>
<dbReference type="OrthoDB" id="6091at2759"/>
<dbReference type="GO" id="GO:0005634">
    <property type="term" value="C:nucleus"/>
    <property type="evidence" value="ECO:0007669"/>
    <property type="project" value="UniProtKB-SubCell"/>
</dbReference>
<feature type="compositionally biased region" description="Polar residues" evidence="5">
    <location>
        <begin position="52"/>
        <end position="72"/>
    </location>
</feature>
<keyword evidence="3" id="KW-0804">Transcription</keyword>
<dbReference type="AlphaFoldDB" id="M2Y2G5"/>
<feature type="compositionally biased region" description="Basic and acidic residues" evidence="5">
    <location>
        <begin position="252"/>
        <end position="263"/>
    </location>
</feature>
<dbReference type="RefSeq" id="XP_005706524.1">
    <property type="nucleotide sequence ID" value="XM_005706467.1"/>
</dbReference>
<dbReference type="InterPro" id="IPR003195">
    <property type="entry name" value="TFIID_TAF13"/>
</dbReference>
<dbReference type="Proteomes" id="UP000030680">
    <property type="component" value="Unassembled WGS sequence"/>
</dbReference>
<dbReference type="PANTHER" id="PTHR11380:SF16">
    <property type="entry name" value="TRANSCRIPTION INITIATION PROTEIN SPT3 HOMOLOG"/>
    <property type="match status" value="1"/>
</dbReference>
<dbReference type="Gramene" id="EME30004">
    <property type="protein sequence ID" value="EME30004"/>
    <property type="gene ID" value="Gasu_25930"/>
</dbReference>
<proteinExistence type="predicted"/>
<evidence type="ECO:0000256" key="2">
    <source>
        <dbReference type="ARBA" id="ARBA00023015"/>
    </source>
</evidence>
<accession>M2Y2G5</accession>
<sequence length="506" mass="57142">MTDSIGNANLIVGTKRTQEALQTERDIKVASNTKQAATTENMKESPNKMRTKNNSFRGSSLSNGKEPNSNDASNKRNYKSRNVPNITPKATNISTASTPRKSFFNSQIEAIMFAFGESRYVPRDILELMEETVRQFILFLIGRLLKRTDTEGSRQEIHLKLSDVIGLIQKDRRLTRRTCAFVKSVGVPVDDKYNSKHYSGDNYSVIRNLLAPSSETMPKMDSKSSHRTPEIHWKDCESLNETTENGKPTCHNNDHSHKTETSRLHASSGSSEVTRKSSDFIEQQLLLNNIDIMNILVNKAAASLSQVFSQAMYHEYSFCRKVAITASPSQQRNSIVDQTGHFLQWLGTAENGIHLDNAVVHALGYLSWEAIGLITQTSLVLRYMSQSIFSSKTKGLENRHMSSLDPRRLYCCTAQQFILALRHGLGTWLVLPLNDEELRGIAKELERKSSLGDRSTFDISSWHIRTVSQLQVFQLLDTLRFLRDIRRNGTYSSVLVNLFGDSLLGR</sequence>
<evidence type="ECO:0000256" key="3">
    <source>
        <dbReference type="ARBA" id="ARBA00023163"/>
    </source>
</evidence>
<dbReference type="EMBL" id="KB454503">
    <property type="protein sequence ID" value="EME30004.1"/>
    <property type="molecule type" value="Genomic_DNA"/>
</dbReference>
<dbReference type="GeneID" id="17088765"/>
<evidence type="ECO:0000313" key="6">
    <source>
        <dbReference type="EMBL" id="EME30004.1"/>
    </source>
</evidence>
<reference evidence="7" key="1">
    <citation type="journal article" date="2013" name="Science">
        <title>Gene transfer from bacteria and archaea facilitated evolution of an extremophilic eukaryote.</title>
        <authorList>
            <person name="Schonknecht G."/>
            <person name="Chen W.H."/>
            <person name="Ternes C.M."/>
            <person name="Barbier G.G."/>
            <person name="Shrestha R.P."/>
            <person name="Stanke M."/>
            <person name="Brautigam A."/>
            <person name="Baker B.J."/>
            <person name="Banfield J.F."/>
            <person name="Garavito R.M."/>
            <person name="Carr K."/>
            <person name="Wilkerson C."/>
            <person name="Rensing S.A."/>
            <person name="Gagneul D."/>
            <person name="Dickenson N.E."/>
            <person name="Oesterhelt C."/>
            <person name="Lercher M.J."/>
            <person name="Weber A.P."/>
        </authorList>
    </citation>
    <scope>NUCLEOTIDE SEQUENCE [LARGE SCALE GENOMIC DNA]</scope>
    <source>
        <strain evidence="7">074W</strain>
    </source>
</reference>
<organism evidence="6 7">
    <name type="scientific">Galdieria sulphuraria</name>
    <name type="common">Red alga</name>
    <dbReference type="NCBI Taxonomy" id="130081"/>
    <lineage>
        <taxon>Eukaryota</taxon>
        <taxon>Rhodophyta</taxon>
        <taxon>Bangiophyceae</taxon>
        <taxon>Galdieriales</taxon>
        <taxon>Galdieriaceae</taxon>
        <taxon>Galdieria</taxon>
    </lineage>
</organism>
<keyword evidence="7" id="KW-1185">Reference proteome</keyword>
<feature type="compositionally biased region" description="Polar residues" evidence="5">
    <location>
        <begin position="30"/>
        <end position="40"/>
    </location>
</feature>
<evidence type="ECO:0000313" key="7">
    <source>
        <dbReference type="Proteomes" id="UP000030680"/>
    </source>
</evidence>
<evidence type="ECO:0000256" key="4">
    <source>
        <dbReference type="ARBA" id="ARBA00023242"/>
    </source>
</evidence>
<evidence type="ECO:0000256" key="5">
    <source>
        <dbReference type="SAM" id="MobiDB-lite"/>
    </source>
</evidence>
<protein>
    <submittedName>
        <fullName evidence="6">Uncharacterized protein</fullName>
    </submittedName>
</protein>
<feature type="region of interest" description="Disordered" evidence="5">
    <location>
        <begin position="26"/>
        <end position="97"/>
    </location>
</feature>
<feature type="compositionally biased region" description="Polar residues" evidence="5">
    <location>
        <begin position="80"/>
        <end position="97"/>
    </location>
</feature>
<name>M2Y2G5_GALSU</name>
<dbReference type="GO" id="GO:0006366">
    <property type="term" value="P:transcription by RNA polymerase II"/>
    <property type="evidence" value="ECO:0007669"/>
    <property type="project" value="InterPro"/>
</dbReference>
<keyword evidence="4" id="KW-0539">Nucleus</keyword>
<dbReference type="PANTHER" id="PTHR11380">
    <property type="entry name" value="TRANSCRIPTION INITIATION FACTOR TFIID/SUPT3-RELATED"/>
    <property type="match status" value="1"/>
</dbReference>
<keyword evidence="2" id="KW-0805">Transcription regulation</keyword>
<comment type="subcellular location">
    <subcellularLocation>
        <location evidence="1">Nucleus</location>
    </subcellularLocation>
</comment>
<dbReference type="OMA" id="FREWIGV"/>
<dbReference type="KEGG" id="gsl:Gasu_25930"/>
<evidence type="ECO:0000256" key="1">
    <source>
        <dbReference type="ARBA" id="ARBA00004123"/>
    </source>
</evidence>